<gene>
    <name evidence="1" type="ORF">CPELLU_LOCUS12692</name>
</gene>
<reference evidence="1" key="1">
    <citation type="submission" date="2021-06" db="EMBL/GenBank/DDBJ databases">
        <authorList>
            <person name="Kallberg Y."/>
            <person name="Tangrot J."/>
            <person name="Rosling A."/>
        </authorList>
    </citation>
    <scope>NUCLEOTIDE SEQUENCE</scope>
    <source>
        <strain evidence="1">FL966</strain>
    </source>
</reference>
<proteinExistence type="predicted"/>
<evidence type="ECO:0000313" key="1">
    <source>
        <dbReference type="EMBL" id="CAG8717554.1"/>
    </source>
</evidence>
<evidence type="ECO:0000313" key="2">
    <source>
        <dbReference type="Proteomes" id="UP000789759"/>
    </source>
</evidence>
<comment type="caution">
    <text evidence="1">The sequence shown here is derived from an EMBL/GenBank/DDBJ whole genome shotgun (WGS) entry which is preliminary data.</text>
</comment>
<sequence length="48" mass="5665">IAELTKKGIDKTKLMDKKFKKDQEVLLENILKDSKKAYKKEAQKEIQE</sequence>
<accession>A0A9N9NBD2</accession>
<organism evidence="1 2">
    <name type="scientific">Cetraspora pellucida</name>
    <dbReference type="NCBI Taxonomy" id="1433469"/>
    <lineage>
        <taxon>Eukaryota</taxon>
        <taxon>Fungi</taxon>
        <taxon>Fungi incertae sedis</taxon>
        <taxon>Mucoromycota</taxon>
        <taxon>Glomeromycotina</taxon>
        <taxon>Glomeromycetes</taxon>
        <taxon>Diversisporales</taxon>
        <taxon>Gigasporaceae</taxon>
        <taxon>Cetraspora</taxon>
    </lineage>
</organism>
<dbReference type="Proteomes" id="UP000789759">
    <property type="component" value="Unassembled WGS sequence"/>
</dbReference>
<name>A0A9N9NBD2_9GLOM</name>
<feature type="non-terminal residue" evidence="1">
    <location>
        <position position="48"/>
    </location>
</feature>
<dbReference type="AlphaFoldDB" id="A0A9N9NBD2"/>
<protein>
    <submittedName>
        <fullName evidence="1">13867_t:CDS:1</fullName>
    </submittedName>
</protein>
<dbReference type="EMBL" id="CAJVQA010012555">
    <property type="protein sequence ID" value="CAG8717554.1"/>
    <property type="molecule type" value="Genomic_DNA"/>
</dbReference>
<keyword evidence="2" id="KW-1185">Reference proteome</keyword>